<feature type="transmembrane region" description="Helical" evidence="1">
    <location>
        <begin position="6"/>
        <end position="28"/>
    </location>
</feature>
<dbReference type="InterPro" id="IPR013901">
    <property type="entry name" value="Anthrone_oxy"/>
</dbReference>
<evidence type="ECO:0000313" key="3">
    <source>
        <dbReference type="Proteomes" id="UP000290958"/>
    </source>
</evidence>
<accession>A0A4Q1KQG7</accession>
<proteinExistence type="predicted"/>
<evidence type="ECO:0000313" key="2">
    <source>
        <dbReference type="EMBL" id="RXR31154.1"/>
    </source>
</evidence>
<dbReference type="OrthoDB" id="7473921at2"/>
<feature type="transmembrane region" description="Helical" evidence="1">
    <location>
        <begin position="49"/>
        <end position="73"/>
    </location>
</feature>
<gene>
    <name evidence="2" type="ORF">EQG66_00750</name>
</gene>
<sequence length="149" mass="16075">MPADTEAKTTALICAAFFTGAAAYISLVEHPARLRLEDGPLLAQWQPSYGRALPIQSGLAIAGGVCGLAAWYLSRDWRWIAGSVALLGNWPFTLLAIMPTNKRLKAIRPDPAGPESRTLLIAWGKLHHVRSVLGLISTLLFAWCLAVAT</sequence>
<dbReference type="PANTHER" id="PTHR36535:SF1">
    <property type="entry name" value="DUF1772 DOMAIN-CONTAINING PROTEIN"/>
    <property type="match status" value="1"/>
</dbReference>
<name>A0A4Q1KQG7_9SPHN</name>
<feature type="transmembrane region" description="Helical" evidence="1">
    <location>
        <begin position="79"/>
        <end position="98"/>
    </location>
</feature>
<evidence type="ECO:0000256" key="1">
    <source>
        <dbReference type="SAM" id="Phobius"/>
    </source>
</evidence>
<keyword evidence="1" id="KW-0472">Membrane</keyword>
<reference evidence="3" key="1">
    <citation type="submission" date="2019-01" db="EMBL/GenBank/DDBJ databases">
        <title>Cytophagaceae bacterium strain CAR-16.</title>
        <authorList>
            <person name="Chen W.-M."/>
        </authorList>
    </citation>
    <scope>NUCLEOTIDE SEQUENCE [LARGE SCALE GENOMIC DNA]</scope>
    <source>
        <strain evidence="3">CHR27</strain>
    </source>
</reference>
<organism evidence="2 3">
    <name type="scientific">Sphingobium fluviale</name>
    <dbReference type="NCBI Taxonomy" id="2506423"/>
    <lineage>
        <taxon>Bacteria</taxon>
        <taxon>Pseudomonadati</taxon>
        <taxon>Pseudomonadota</taxon>
        <taxon>Alphaproteobacteria</taxon>
        <taxon>Sphingomonadales</taxon>
        <taxon>Sphingomonadaceae</taxon>
        <taxon>Sphingobium</taxon>
    </lineage>
</organism>
<dbReference type="Proteomes" id="UP000290958">
    <property type="component" value="Unassembled WGS sequence"/>
</dbReference>
<protein>
    <submittedName>
        <fullName evidence="2">DUF1772 domain-containing protein</fullName>
    </submittedName>
</protein>
<dbReference type="EMBL" id="SBKP01000001">
    <property type="protein sequence ID" value="RXR31154.1"/>
    <property type="molecule type" value="Genomic_DNA"/>
</dbReference>
<dbReference type="Pfam" id="PF08592">
    <property type="entry name" value="Anthrone_oxy"/>
    <property type="match status" value="1"/>
</dbReference>
<dbReference type="AlphaFoldDB" id="A0A4Q1KQG7"/>
<dbReference type="PANTHER" id="PTHR36535">
    <property type="entry name" value="YALI0E30327P"/>
    <property type="match status" value="1"/>
</dbReference>
<keyword evidence="1" id="KW-0812">Transmembrane</keyword>
<keyword evidence="1" id="KW-1133">Transmembrane helix</keyword>
<comment type="caution">
    <text evidence="2">The sequence shown here is derived from an EMBL/GenBank/DDBJ whole genome shotgun (WGS) entry which is preliminary data.</text>
</comment>
<feature type="transmembrane region" description="Helical" evidence="1">
    <location>
        <begin position="129"/>
        <end position="148"/>
    </location>
</feature>
<keyword evidence="3" id="KW-1185">Reference proteome</keyword>